<feature type="transmembrane region" description="Helical" evidence="13">
    <location>
        <begin position="120"/>
        <end position="143"/>
    </location>
</feature>
<evidence type="ECO:0000256" key="5">
    <source>
        <dbReference type="ARBA" id="ARBA00022989"/>
    </source>
</evidence>
<evidence type="ECO:0000256" key="9">
    <source>
        <dbReference type="ARBA" id="ARBA00023264"/>
    </source>
</evidence>
<dbReference type="AlphaFoldDB" id="A0A9Q0LZE0"/>
<organism evidence="14 15">
    <name type="scientific">Blomia tropicalis</name>
    <name type="common">Mite</name>
    <dbReference type="NCBI Taxonomy" id="40697"/>
    <lineage>
        <taxon>Eukaryota</taxon>
        <taxon>Metazoa</taxon>
        <taxon>Ecdysozoa</taxon>
        <taxon>Arthropoda</taxon>
        <taxon>Chelicerata</taxon>
        <taxon>Arachnida</taxon>
        <taxon>Acari</taxon>
        <taxon>Acariformes</taxon>
        <taxon>Sarcoptiformes</taxon>
        <taxon>Astigmata</taxon>
        <taxon>Glycyphagoidea</taxon>
        <taxon>Echimyopodidae</taxon>
        <taxon>Blomia</taxon>
    </lineage>
</organism>
<dbReference type="PANTHER" id="PTHR14269:SF60">
    <property type="entry name" value="CARDIOLIPIN SYNTHASE (CMP-FORMING)"/>
    <property type="match status" value="1"/>
</dbReference>
<keyword evidence="8" id="KW-0594">Phospholipid biosynthesis</keyword>
<dbReference type="InterPro" id="IPR048254">
    <property type="entry name" value="CDP_ALCOHOL_P_TRANSF_CS"/>
</dbReference>
<dbReference type="OMA" id="ICMARIA"/>
<dbReference type="PANTHER" id="PTHR14269">
    <property type="entry name" value="CDP-DIACYLGLYCEROL--GLYCEROL-3-PHOSPHATE 3-PHOSPHATIDYLTRANSFERASE-RELATED"/>
    <property type="match status" value="1"/>
</dbReference>
<comment type="subcellular location">
    <subcellularLocation>
        <location evidence="1">Membrane</location>
        <topology evidence="1">Multi-pass membrane protein</topology>
    </subcellularLocation>
</comment>
<comment type="caution">
    <text evidence="14">The sequence shown here is derived from an EMBL/GenBank/DDBJ whole genome shotgun (WGS) entry which is preliminary data.</text>
</comment>
<dbReference type="InterPro" id="IPR043130">
    <property type="entry name" value="CDP-OH_PTrfase_TM_dom"/>
</dbReference>
<keyword evidence="9" id="KW-1208">Phospholipid metabolism</keyword>
<dbReference type="EMBL" id="JAPWDV010000003">
    <property type="protein sequence ID" value="KAJ6217293.1"/>
    <property type="molecule type" value="Genomic_DNA"/>
</dbReference>
<keyword evidence="15" id="KW-1185">Reference proteome</keyword>
<feature type="transmembrane region" description="Helical" evidence="13">
    <location>
        <begin position="179"/>
        <end position="199"/>
    </location>
</feature>
<keyword evidence="7 13" id="KW-0472">Membrane</keyword>
<evidence type="ECO:0000256" key="10">
    <source>
        <dbReference type="ARBA" id="ARBA00039001"/>
    </source>
</evidence>
<dbReference type="GO" id="GO:0043337">
    <property type="term" value="F:cardiolipin synthase (CMP-forming)"/>
    <property type="evidence" value="ECO:0007669"/>
    <property type="project" value="UniProtKB-EC"/>
</dbReference>
<comment type="similarity">
    <text evidence="12">Belongs to the CDP-alcohol phosphatidyltransferase class-I family.</text>
</comment>
<reference evidence="14" key="1">
    <citation type="submission" date="2022-12" db="EMBL/GenBank/DDBJ databases">
        <title>Genome assemblies of Blomia tropicalis.</title>
        <authorList>
            <person name="Cui Y."/>
        </authorList>
    </citation>
    <scope>NUCLEOTIDE SEQUENCE</scope>
    <source>
        <tissue evidence="14">Adult mites</tissue>
    </source>
</reference>
<feature type="transmembrane region" description="Helical" evidence="13">
    <location>
        <begin position="285"/>
        <end position="306"/>
    </location>
</feature>
<keyword evidence="4 13" id="KW-0812">Transmembrane</keyword>
<dbReference type="GO" id="GO:0032049">
    <property type="term" value="P:cardiolipin biosynthetic process"/>
    <property type="evidence" value="ECO:0007669"/>
    <property type="project" value="TreeGrafter"/>
</dbReference>
<evidence type="ECO:0000256" key="3">
    <source>
        <dbReference type="ARBA" id="ARBA00022679"/>
    </source>
</evidence>
<dbReference type="Gene3D" id="1.20.120.1760">
    <property type="match status" value="1"/>
</dbReference>
<evidence type="ECO:0000313" key="15">
    <source>
        <dbReference type="Proteomes" id="UP001142055"/>
    </source>
</evidence>
<accession>A0A9Q0LZE0</accession>
<comment type="catalytic activity">
    <reaction evidence="11">
        <text>a CDP-1,2-diacyl-sn-glycerol + a 1,2-diacyl-sn-glycero-3-phospho-(1'-sn-glycerol) = a cardiolipin + CMP + H(+)</text>
        <dbReference type="Rhea" id="RHEA:32931"/>
        <dbReference type="ChEBI" id="CHEBI:15378"/>
        <dbReference type="ChEBI" id="CHEBI:58332"/>
        <dbReference type="ChEBI" id="CHEBI:60377"/>
        <dbReference type="ChEBI" id="CHEBI:62237"/>
        <dbReference type="ChEBI" id="CHEBI:64716"/>
        <dbReference type="EC" id="2.7.8.41"/>
    </reaction>
</comment>
<dbReference type="PROSITE" id="PS00379">
    <property type="entry name" value="CDP_ALCOHOL_P_TRANSF"/>
    <property type="match status" value="1"/>
</dbReference>
<dbReference type="InterPro" id="IPR000462">
    <property type="entry name" value="CDP-OH_P_trans"/>
</dbReference>
<feature type="transmembrane region" description="Helical" evidence="13">
    <location>
        <begin position="258"/>
        <end position="279"/>
    </location>
</feature>
<evidence type="ECO:0000256" key="8">
    <source>
        <dbReference type="ARBA" id="ARBA00023209"/>
    </source>
</evidence>
<dbReference type="EC" id="2.7.8.41" evidence="10"/>
<keyword evidence="5 13" id="KW-1133">Transmembrane helix</keyword>
<keyword evidence="2" id="KW-0444">Lipid biosynthesis</keyword>
<evidence type="ECO:0000256" key="4">
    <source>
        <dbReference type="ARBA" id="ARBA00022692"/>
    </source>
</evidence>
<dbReference type="OrthoDB" id="10020554at2759"/>
<evidence type="ECO:0000256" key="11">
    <source>
        <dbReference type="ARBA" id="ARBA00047433"/>
    </source>
</evidence>
<dbReference type="Pfam" id="PF01066">
    <property type="entry name" value="CDP-OH_P_transf"/>
    <property type="match status" value="1"/>
</dbReference>
<dbReference type="InterPro" id="IPR050324">
    <property type="entry name" value="CDP-alcohol_PTase-I"/>
</dbReference>
<evidence type="ECO:0000313" key="14">
    <source>
        <dbReference type="EMBL" id="KAJ6217293.1"/>
    </source>
</evidence>
<dbReference type="Proteomes" id="UP001142055">
    <property type="component" value="Chromosome 3"/>
</dbReference>
<sequence>MIIIGSRCATLFRNGQHWTNIIRQHIPNLICKNKSFISKNRSSLQFTIKFNYVEPRFNSIRLSLSCIRSLSTKVDPRNYEKRHRIEPAKLQTIKKHHKTLNFNEKNTDELSSFKPQSNRIYTIPNLLCMFRIGITPIIGYLIVGEQYDYALALCAISAVTDFLDGWIARTFNSESKLGALLDPLADKLLVATLTFALAYTHLIPLWLAGLILTRDLLIVMGGLYLRFRSIIPPRTMEKFFEFGTFKSDRFRPTLISKVNTGFQLSLVLVTLSSPLFPTFFESNYIFLQALQASTGITTLWSGLNYLTRLK</sequence>
<keyword evidence="6" id="KW-0443">Lipid metabolism</keyword>
<protein>
    <recommendedName>
        <fullName evidence="10">cardiolipin synthase (CMP-forming)</fullName>
        <ecNumber evidence="10">2.7.8.41</ecNumber>
    </recommendedName>
</protein>
<dbReference type="GO" id="GO:0005739">
    <property type="term" value="C:mitochondrion"/>
    <property type="evidence" value="ECO:0007669"/>
    <property type="project" value="TreeGrafter"/>
</dbReference>
<dbReference type="GO" id="GO:0016020">
    <property type="term" value="C:membrane"/>
    <property type="evidence" value="ECO:0007669"/>
    <property type="project" value="UniProtKB-SubCell"/>
</dbReference>
<name>A0A9Q0LZE0_BLOTA</name>
<evidence type="ECO:0000256" key="13">
    <source>
        <dbReference type="SAM" id="Phobius"/>
    </source>
</evidence>
<gene>
    <name evidence="14" type="ORF">RDWZM_008450</name>
</gene>
<proteinExistence type="inferred from homology"/>
<feature type="transmembrane region" description="Helical" evidence="13">
    <location>
        <begin position="149"/>
        <end position="167"/>
    </location>
</feature>
<evidence type="ECO:0000256" key="7">
    <source>
        <dbReference type="ARBA" id="ARBA00023136"/>
    </source>
</evidence>
<evidence type="ECO:0000256" key="12">
    <source>
        <dbReference type="RuleBase" id="RU003750"/>
    </source>
</evidence>
<evidence type="ECO:0000256" key="2">
    <source>
        <dbReference type="ARBA" id="ARBA00022516"/>
    </source>
</evidence>
<keyword evidence="3 12" id="KW-0808">Transferase</keyword>
<evidence type="ECO:0000256" key="6">
    <source>
        <dbReference type="ARBA" id="ARBA00023098"/>
    </source>
</evidence>
<evidence type="ECO:0000256" key="1">
    <source>
        <dbReference type="ARBA" id="ARBA00004141"/>
    </source>
</evidence>